<reference evidence="1" key="1">
    <citation type="journal article" date="2017" name="Nature">
        <title>The sunflower genome provides insights into oil metabolism, flowering and Asterid evolution.</title>
        <authorList>
            <person name="Badouin H."/>
            <person name="Gouzy J."/>
            <person name="Grassa C.J."/>
            <person name="Murat F."/>
            <person name="Staton S.E."/>
            <person name="Cottret L."/>
            <person name="Lelandais-Briere C."/>
            <person name="Owens G.L."/>
            <person name="Carrere S."/>
            <person name="Mayjonade B."/>
            <person name="Legrand L."/>
            <person name="Gill N."/>
            <person name="Kane N.C."/>
            <person name="Bowers J.E."/>
            <person name="Hubner S."/>
            <person name="Bellec A."/>
            <person name="Berard A."/>
            <person name="Berges H."/>
            <person name="Blanchet N."/>
            <person name="Boniface M.C."/>
            <person name="Brunel D."/>
            <person name="Catrice O."/>
            <person name="Chaidir N."/>
            <person name="Claudel C."/>
            <person name="Donnadieu C."/>
            <person name="Faraut T."/>
            <person name="Fievet G."/>
            <person name="Helmstetter N."/>
            <person name="King M."/>
            <person name="Knapp S.J."/>
            <person name="Lai Z."/>
            <person name="Le Paslier M.C."/>
            <person name="Lippi Y."/>
            <person name="Lorenzon L."/>
            <person name="Mandel J.R."/>
            <person name="Marage G."/>
            <person name="Marchand G."/>
            <person name="Marquand E."/>
            <person name="Bret-Mestries E."/>
            <person name="Morien E."/>
            <person name="Nambeesan S."/>
            <person name="Nguyen T."/>
            <person name="Pegot-Espagnet P."/>
            <person name="Pouilly N."/>
            <person name="Raftis F."/>
            <person name="Sallet E."/>
            <person name="Schiex T."/>
            <person name="Thomas J."/>
            <person name="Vandecasteele C."/>
            <person name="Vares D."/>
            <person name="Vear F."/>
            <person name="Vautrin S."/>
            <person name="Crespi M."/>
            <person name="Mangin B."/>
            <person name="Burke J.M."/>
            <person name="Salse J."/>
            <person name="Munos S."/>
            <person name="Vincourt P."/>
            <person name="Rieseberg L.H."/>
            <person name="Langlade N.B."/>
        </authorList>
    </citation>
    <scope>NUCLEOTIDE SEQUENCE</scope>
    <source>
        <tissue evidence="1">Leaves</tissue>
    </source>
</reference>
<dbReference type="Proteomes" id="UP000215914">
    <property type="component" value="Unassembled WGS sequence"/>
</dbReference>
<evidence type="ECO:0000313" key="1">
    <source>
        <dbReference type="EMBL" id="KAF5791678.1"/>
    </source>
</evidence>
<protein>
    <submittedName>
        <fullName evidence="1">Gamma-tubulin complex component protein</fullName>
    </submittedName>
</protein>
<sequence length="126" mass="14529">MNFLLRVTRAKFVLDKARRWMWKERGTTTVNRKYRCTTVHGTSYVKWALIASRINNILGLDLDFYSVQQTLSSGGTVAAIKARCHKEVDRIDKQFDDCMAFLLRVSIHPCIRLFLLGTVDSILSVF</sequence>
<reference evidence="1" key="2">
    <citation type="submission" date="2020-06" db="EMBL/GenBank/DDBJ databases">
        <title>Helianthus annuus Genome sequencing and assembly Release 2.</title>
        <authorList>
            <person name="Gouzy J."/>
            <person name="Langlade N."/>
            <person name="Munos S."/>
        </authorList>
    </citation>
    <scope>NUCLEOTIDE SEQUENCE</scope>
    <source>
        <tissue evidence="1">Leaves</tissue>
    </source>
</reference>
<proteinExistence type="predicted"/>
<comment type="caution">
    <text evidence="1">The sequence shown here is derived from an EMBL/GenBank/DDBJ whole genome shotgun (WGS) entry which is preliminary data.</text>
</comment>
<dbReference type="Gramene" id="mRNA:HanXRQr2_Chr09g0397511">
    <property type="protein sequence ID" value="mRNA:HanXRQr2_Chr09g0397511"/>
    <property type="gene ID" value="HanXRQr2_Chr09g0397511"/>
</dbReference>
<organism evidence="1 2">
    <name type="scientific">Helianthus annuus</name>
    <name type="common">Common sunflower</name>
    <dbReference type="NCBI Taxonomy" id="4232"/>
    <lineage>
        <taxon>Eukaryota</taxon>
        <taxon>Viridiplantae</taxon>
        <taxon>Streptophyta</taxon>
        <taxon>Embryophyta</taxon>
        <taxon>Tracheophyta</taxon>
        <taxon>Spermatophyta</taxon>
        <taxon>Magnoliopsida</taxon>
        <taxon>eudicotyledons</taxon>
        <taxon>Gunneridae</taxon>
        <taxon>Pentapetalae</taxon>
        <taxon>asterids</taxon>
        <taxon>campanulids</taxon>
        <taxon>Asterales</taxon>
        <taxon>Asteraceae</taxon>
        <taxon>Asteroideae</taxon>
        <taxon>Heliantheae alliance</taxon>
        <taxon>Heliantheae</taxon>
        <taxon>Helianthus</taxon>
    </lineage>
</organism>
<evidence type="ECO:0000313" key="2">
    <source>
        <dbReference type="Proteomes" id="UP000215914"/>
    </source>
</evidence>
<dbReference type="AlphaFoldDB" id="A0A9K3N9R8"/>
<name>A0A9K3N9R8_HELAN</name>
<keyword evidence="2" id="KW-1185">Reference proteome</keyword>
<dbReference type="EMBL" id="MNCJ02000324">
    <property type="protein sequence ID" value="KAF5791678.1"/>
    <property type="molecule type" value="Genomic_DNA"/>
</dbReference>
<gene>
    <name evidence="1" type="ORF">HanXRQr2_Chr09g0397511</name>
</gene>
<accession>A0A9K3N9R8</accession>